<dbReference type="PROSITE" id="PS00233">
    <property type="entry name" value="CHIT_BIND_RR_1"/>
    <property type="match status" value="1"/>
</dbReference>
<dbReference type="PROSITE" id="PS51155">
    <property type="entry name" value="CHIT_BIND_RR_2"/>
    <property type="match status" value="1"/>
</dbReference>
<dbReference type="InterPro" id="IPR050468">
    <property type="entry name" value="Cuticle_Struct_Prot"/>
</dbReference>
<dbReference type="PRINTS" id="PR00947">
    <property type="entry name" value="CUTICLE"/>
</dbReference>
<feature type="non-terminal residue" evidence="5">
    <location>
        <position position="1"/>
    </location>
</feature>
<dbReference type="Proteomes" id="UP000837857">
    <property type="component" value="Chromosome 8"/>
</dbReference>
<keyword evidence="2 4" id="KW-0732">Signal</keyword>
<dbReference type="InterPro" id="IPR000618">
    <property type="entry name" value="Insect_cuticle"/>
</dbReference>
<gene>
    <name evidence="5" type="ORF">IPOD504_LOCUS16640</name>
</gene>
<keyword evidence="1 3" id="KW-0193">Cuticle</keyword>
<sequence>MKAVAVLCLIGVVCAAPSPSCSDSESSVENKKNNAAILRYDNDNRGLGQYNFAFEQSDGTKQQQQGELVKKGSDEYLSVKGKYTYIGLDGVTYTVTYTADDDGYKPEIEQGPGGAVPDAVVASLLG</sequence>
<evidence type="ECO:0000313" key="6">
    <source>
        <dbReference type="Proteomes" id="UP000837857"/>
    </source>
</evidence>
<dbReference type="InterPro" id="IPR031311">
    <property type="entry name" value="CHIT_BIND_RR_consensus"/>
</dbReference>
<organism evidence="5 6">
    <name type="scientific">Iphiclides podalirius</name>
    <name type="common">scarce swallowtail</name>
    <dbReference type="NCBI Taxonomy" id="110791"/>
    <lineage>
        <taxon>Eukaryota</taxon>
        <taxon>Metazoa</taxon>
        <taxon>Ecdysozoa</taxon>
        <taxon>Arthropoda</taxon>
        <taxon>Hexapoda</taxon>
        <taxon>Insecta</taxon>
        <taxon>Pterygota</taxon>
        <taxon>Neoptera</taxon>
        <taxon>Endopterygota</taxon>
        <taxon>Lepidoptera</taxon>
        <taxon>Glossata</taxon>
        <taxon>Ditrysia</taxon>
        <taxon>Papilionoidea</taxon>
        <taxon>Papilionidae</taxon>
        <taxon>Papilioninae</taxon>
        <taxon>Iphiclides</taxon>
    </lineage>
</organism>
<dbReference type="EMBL" id="OW152820">
    <property type="protein sequence ID" value="CAH2075264.1"/>
    <property type="molecule type" value="Genomic_DNA"/>
</dbReference>
<keyword evidence="6" id="KW-1185">Reference proteome</keyword>
<dbReference type="PANTHER" id="PTHR10380:SF192">
    <property type="entry name" value="GEO02312P1"/>
    <property type="match status" value="1"/>
</dbReference>
<feature type="chain" id="PRO_5046928199" evidence="4">
    <location>
        <begin position="16"/>
        <end position="126"/>
    </location>
</feature>
<name>A0ABN8J5B0_9NEOP</name>
<proteinExistence type="predicted"/>
<evidence type="ECO:0000256" key="1">
    <source>
        <dbReference type="ARBA" id="ARBA00022460"/>
    </source>
</evidence>
<reference evidence="5" key="1">
    <citation type="submission" date="2022-03" db="EMBL/GenBank/DDBJ databases">
        <authorList>
            <person name="Martin H S."/>
        </authorList>
    </citation>
    <scope>NUCLEOTIDE SEQUENCE</scope>
</reference>
<accession>A0ABN8J5B0</accession>
<feature type="signal peptide" evidence="4">
    <location>
        <begin position="1"/>
        <end position="15"/>
    </location>
</feature>
<dbReference type="Pfam" id="PF00379">
    <property type="entry name" value="Chitin_bind_4"/>
    <property type="match status" value="1"/>
</dbReference>
<protein>
    <submittedName>
        <fullName evidence="5">Uncharacterized protein</fullName>
    </submittedName>
</protein>
<evidence type="ECO:0000313" key="5">
    <source>
        <dbReference type="EMBL" id="CAH2075264.1"/>
    </source>
</evidence>
<evidence type="ECO:0000256" key="2">
    <source>
        <dbReference type="ARBA" id="ARBA00022729"/>
    </source>
</evidence>
<dbReference type="PANTHER" id="PTHR10380">
    <property type="entry name" value="CUTICLE PROTEIN"/>
    <property type="match status" value="1"/>
</dbReference>
<evidence type="ECO:0000256" key="4">
    <source>
        <dbReference type="SAM" id="SignalP"/>
    </source>
</evidence>
<evidence type="ECO:0000256" key="3">
    <source>
        <dbReference type="PROSITE-ProRule" id="PRU00497"/>
    </source>
</evidence>